<evidence type="ECO:0000259" key="10">
    <source>
        <dbReference type="Pfam" id="PF14748"/>
    </source>
</evidence>
<reference evidence="11" key="1">
    <citation type="submission" date="2020-12" db="EMBL/GenBank/DDBJ databases">
        <title>Genome public.</title>
        <authorList>
            <person name="Sun Q."/>
        </authorList>
    </citation>
    <scope>NUCLEOTIDE SEQUENCE</scope>
    <source>
        <strain evidence="11">CCM 8863</strain>
    </source>
</reference>
<keyword evidence="2 5" id="KW-0521">NADP</keyword>
<evidence type="ECO:0000256" key="6">
    <source>
        <dbReference type="NCBIfam" id="TIGR00112"/>
    </source>
</evidence>
<keyword evidence="3 5" id="KW-0560">Oxidoreductase</keyword>
<dbReference type="GO" id="GO:0005737">
    <property type="term" value="C:cytoplasm"/>
    <property type="evidence" value="ECO:0007669"/>
    <property type="project" value="UniProtKB-SubCell"/>
</dbReference>
<dbReference type="Pfam" id="PF14748">
    <property type="entry name" value="P5CR_dimer"/>
    <property type="match status" value="1"/>
</dbReference>
<proteinExistence type="inferred from homology"/>
<organism evidence="11 12">
    <name type="scientific">Corynebacterium meridianum</name>
    <dbReference type="NCBI Taxonomy" id="2765363"/>
    <lineage>
        <taxon>Bacteria</taxon>
        <taxon>Bacillati</taxon>
        <taxon>Actinomycetota</taxon>
        <taxon>Actinomycetes</taxon>
        <taxon>Mycobacteriales</taxon>
        <taxon>Corynebacteriaceae</taxon>
        <taxon>Corynebacterium</taxon>
    </lineage>
</organism>
<comment type="catalytic activity">
    <reaction evidence="5 8">
        <text>L-proline + NADP(+) = (S)-1-pyrroline-5-carboxylate + NADPH + 2 H(+)</text>
        <dbReference type="Rhea" id="RHEA:14109"/>
        <dbReference type="ChEBI" id="CHEBI:15378"/>
        <dbReference type="ChEBI" id="CHEBI:17388"/>
        <dbReference type="ChEBI" id="CHEBI:57783"/>
        <dbReference type="ChEBI" id="CHEBI:58349"/>
        <dbReference type="ChEBI" id="CHEBI:60039"/>
        <dbReference type="EC" id="1.5.1.2"/>
    </reaction>
</comment>
<comment type="pathway">
    <text evidence="5 8">Amino-acid biosynthesis; L-proline biosynthesis; L-proline from L-glutamate 5-semialdehyde: step 1/1.</text>
</comment>
<evidence type="ECO:0000256" key="5">
    <source>
        <dbReference type="HAMAP-Rule" id="MF_01925"/>
    </source>
</evidence>
<dbReference type="HAMAP" id="MF_01925">
    <property type="entry name" value="P5C_reductase"/>
    <property type="match status" value="1"/>
</dbReference>
<dbReference type="Pfam" id="PF03807">
    <property type="entry name" value="F420_oxidored"/>
    <property type="match status" value="1"/>
</dbReference>
<dbReference type="RefSeq" id="WP_198738968.1">
    <property type="nucleotide sequence ID" value="NZ_JAEIOS010000013.1"/>
</dbReference>
<dbReference type="PANTHER" id="PTHR11645:SF0">
    <property type="entry name" value="PYRROLINE-5-CARBOXYLATE REDUCTASE 3"/>
    <property type="match status" value="1"/>
</dbReference>
<comment type="catalytic activity">
    <reaction evidence="5">
        <text>L-proline + NAD(+) = (S)-1-pyrroline-5-carboxylate + NADH + 2 H(+)</text>
        <dbReference type="Rhea" id="RHEA:14105"/>
        <dbReference type="ChEBI" id="CHEBI:15378"/>
        <dbReference type="ChEBI" id="CHEBI:17388"/>
        <dbReference type="ChEBI" id="CHEBI:57540"/>
        <dbReference type="ChEBI" id="CHEBI:57945"/>
        <dbReference type="ChEBI" id="CHEBI:60039"/>
        <dbReference type="EC" id="1.5.1.2"/>
    </reaction>
</comment>
<dbReference type="InterPro" id="IPR036291">
    <property type="entry name" value="NAD(P)-bd_dom_sf"/>
</dbReference>
<protein>
    <recommendedName>
        <fullName evidence="5 6">Pyrroline-5-carboxylate reductase</fullName>
        <shortName evidence="5">P5C reductase</shortName>
        <shortName evidence="5">P5CR</shortName>
        <ecNumber evidence="5 6">1.5.1.2</ecNumber>
    </recommendedName>
    <alternativeName>
        <fullName evidence="5">PCA reductase</fullName>
    </alternativeName>
</protein>
<evidence type="ECO:0000256" key="1">
    <source>
        <dbReference type="ARBA" id="ARBA00005525"/>
    </source>
</evidence>
<dbReference type="SUPFAM" id="SSF48179">
    <property type="entry name" value="6-phosphogluconate dehydrogenase C-terminal domain-like"/>
    <property type="match status" value="1"/>
</dbReference>
<evidence type="ECO:0000313" key="11">
    <source>
        <dbReference type="EMBL" id="MBI8989959.1"/>
    </source>
</evidence>
<dbReference type="FunFam" id="1.10.3730.10:FF:000001">
    <property type="entry name" value="Pyrroline-5-carboxylate reductase"/>
    <property type="match status" value="1"/>
</dbReference>
<dbReference type="InterPro" id="IPR028939">
    <property type="entry name" value="P5C_Rdtase_cat_N"/>
</dbReference>
<feature type="domain" description="Pyrroline-5-carboxylate reductase catalytic N-terminal" evidence="9">
    <location>
        <begin position="3"/>
        <end position="100"/>
    </location>
</feature>
<feature type="domain" description="Pyrroline-5-carboxylate reductase dimerisation" evidence="10">
    <location>
        <begin position="163"/>
        <end position="266"/>
    </location>
</feature>
<dbReference type="PANTHER" id="PTHR11645">
    <property type="entry name" value="PYRROLINE-5-CARBOXYLATE REDUCTASE"/>
    <property type="match status" value="1"/>
</dbReference>
<keyword evidence="12" id="KW-1185">Reference proteome</keyword>
<evidence type="ECO:0000256" key="2">
    <source>
        <dbReference type="ARBA" id="ARBA00022857"/>
    </source>
</evidence>
<dbReference type="SUPFAM" id="SSF51735">
    <property type="entry name" value="NAD(P)-binding Rossmann-fold domains"/>
    <property type="match status" value="1"/>
</dbReference>
<dbReference type="GO" id="GO:0004735">
    <property type="term" value="F:pyrroline-5-carboxylate reductase activity"/>
    <property type="evidence" value="ECO:0007669"/>
    <property type="project" value="UniProtKB-UniRule"/>
</dbReference>
<dbReference type="InterPro" id="IPR000304">
    <property type="entry name" value="Pyrroline-COOH_reductase"/>
</dbReference>
<dbReference type="GO" id="GO:0055129">
    <property type="term" value="P:L-proline biosynthetic process"/>
    <property type="evidence" value="ECO:0007669"/>
    <property type="project" value="UniProtKB-UniRule"/>
</dbReference>
<dbReference type="EMBL" id="JAEIOS010000013">
    <property type="protein sequence ID" value="MBI8989959.1"/>
    <property type="molecule type" value="Genomic_DNA"/>
</dbReference>
<evidence type="ECO:0000256" key="4">
    <source>
        <dbReference type="ARBA" id="ARBA00058118"/>
    </source>
</evidence>
<dbReference type="PROSITE" id="PS00521">
    <property type="entry name" value="P5CR"/>
    <property type="match status" value="1"/>
</dbReference>
<dbReference type="InterPro" id="IPR053790">
    <property type="entry name" value="P5CR-like_CS"/>
</dbReference>
<dbReference type="InterPro" id="IPR029036">
    <property type="entry name" value="P5CR_dimer"/>
</dbReference>
<dbReference type="Gene3D" id="1.10.3730.10">
    <property type="entry name" value="ProC C-terminal domain-like"/>
    <property type="match status" value="1"/>
</dbReference>
<evidence type="ECO:0000256" key="3">
    <source>
        <dbReference type="ARBA" id="ARBA00023002"/>
    </source>
</evidence>
<dbReference type="NCBIfam" id="TIGR00112">
    <property type="entry name" value="proC"/>
    <property type="match status" value="1"/>
</dbReference>
<evidence type="ECO:0000313" key="12">
    <source>
        <dbReference type="Proteomes" id="UP000645966"/>
    </source>
</evidence>
<keyword evidence="5 8" id="KW-0028">Amino-acid biosynthesis</keyword>
<evidence type="ECO:0000256" key="8">
    <source>
        <dbReference type="RuleBase" id="RU003903"/>
    </source>
</evidence>
<comment type="function">
    <text evidence="4 5">Catalyzes the reduction of 1-pyrroline-5-carboxylate (PCA) to L-proline.</text>
</comment>
<keyword evidence="5 8" id="KW-0641">Proline biosynthesis</keyword>
<dbReference type="Proteomes" id="UP000645966">
    <property type="component" value="Unassembled WGS sequence"/>
</dbReference>
<dbReference type="EC" id="1.5.1.2" evidence="5 6"/>
<keyword evidence="5" id="KW-0963">Cytoplasm</keyword>
<accession>A0A934M7U8</accession>
<name>A0A934M7U8_9CORY</name>
<evidence type="ECO:0000259" key="9">
    <source>
        <dbReference type="Pfam" id="PF03807"/>
    </source>
</evidence>
<dbReference type="InterPro" id="IPR008927">
    <property type="entry name" value="6-PGluconate_DH-like_C_sf"/>
</dbReference>
<dbReference type="AlphaFoldDB" id="A0A934M7U8"/>
<comment type="caution">
    <text evidence="11">The sequence shown here is derived from an EMBL/GenBank/DDBJ whole genome shotgun (WGS) entry which is preliminary data.</text>
</comment>
<sequence length="283" mass="29326">MTKIAVIGGGKIGEALISGLVNGGVSAKDVHVSNRRPERGRELTDEYGIIDFTDNRQAIDGVDVVFLCVKPKDTVAVLAELSDAIDNNAEDTTVISMAAGVPLKSLEDVVSAGTPVVRVMPNTPMLVGRGMCAVAGGRFVSDDQLDQVSELLDTVGDVVVVEENQMDAVTAMSGSSPAYLFLVAEAMIDGGVNLGLPRELASQLAVSTLTGAAHMMLEGDLGPSELRANVCSPGGTTIAAVRALEENGIRAAFYRATQVCAQRSAEIGRMSAGSASGSDEDED</sequence>
<comment type="subcellular location">
    <subcellularLocation>
        <location evidence="5">Cytoplasm</location>
    </subcellularLocation>
</comment>
<evidence type="ECO:0000256" key="7">
    <source>
        <dbReference type="PIRSR" id="PIRSR000193-1"/>
    </source>
</evidence>
<feature type="binding site" evidence="7">
    <location>
        <position position="55"/>
    </location>
    <ligand>
        <name>NADPH</name>
        <dbReference type="ChEBI" id="CHEBI:57783"/>
    </ligand>
</feature>
<gene>
    <name evidence="5 11" type="primary">proC</name>
    <name evidence="11" type="ORF">JDV75_09355</name>
</gene>
<dbReference type="PIRSF" id="PIRSF000193">
    <property type="entry name" value="Pyrrol-5-carb_rd"/>
    <property type="match status" value="1"/>
</dbReference>
<comment type="similarity">
    <text evidence="1 5 8">Belongs to the pyrroline-5-carboxylate reductase family.</text>
</comment>
<dbReference type="Gene3D" id="3.40.50.720">
    <property type="entry name" value="NAD(P)-binding Rossmann-like Domain"/>
    <property type="match status" value="1"/>
</dbReference>